<reference evidence="1 2" key="1">
    <citation type="journal article" date="2021" name="BMC Biol.">
        <title>Horizontally acquired antibacterial genes associated with adaptive radiation of ladybird beetles.</title>
        <authorList>
            <person name="Li H.S."/>
            <person name="Tang X.F."/>
            <person name="Huang Y.H."/>
            <person name="Xu Z.Y."/>
            <person name="Chen M.L."/>
            <person name="Du X.Y."/>
            <person name="Qiu B.Y."/>
            <person name="Chen P.T."/>
            <person name="Zhang W."/>
            <person name="Slipinski A."/>
            <person name="Escalona H.E."/>
            <person name="Waterhouse R.M."/>
            <person name="Zwick A."/>
            <person name="Pang H."/>
        </authorList>
    </citation>
    <scope>NUCLEOTIDE SEQUENCE [LARGE SCALE GENOMIC DNA]</scope>
    <source>
        <strain evidence="1">SYSU2018</strain>
    </source>
</reference>
<evidence type="ECO:0000313" key="2">
    <source>
        <dbReference type="Proteomes" id="UP001516400"/>
    </source>
</evidence>
<dbReference type="EMBL" id="JABFTP020000144">
    <property type="protein sequence ID" value="KAL3282968.1"/>
    <property type="molecule type" value="Genomic_DNA"/>
</dbReference>
<gene>
    <name evidence="1" type="ORF">HHI36_006126</name>
</gene>
<sequence length="208" mass="24109">MFSKESVTITKHIKLPQLKLVSKYDPEIPVKSTESRTWEELLEDSDLLLKTNLSLISLVSFNDNCNNDASMQTDGALNELKHSESPHVRKQKKKSKLVNVPPKKRPTTVFRLNEHFLRRMRNIKEPHIEIQPKVQQGNMSAQFLSPQGYERKETLDELTKEIIAAPSFASESSSEKIHKKKRSAQIYENLASTDHYCMDWITKNFNRK</sequence>
<dbReference type="Proteomes" id="UP001516400">
    <property type="component" value="Unassembled WGS sequence"/>
</dbReference>
<comment type="caution">
    <text evidence="1">The sequence shown here is derived from an EMBL/GenBank/DDBJ whole genome shotgun (WGS) entry which is preliminary data.</text>
</comment>
<proteinExistence type="predicted"/>
<name>A0ABD2NWP4_9CUCU</name>
<evidence type="ECO:0000313" key="1">
    <source>
        <dbReference type="EMBL" id="KAL3282968.1"/>
    </source>
</evidence>
<organism evidence="1 2">
    <name type="scientific">Cryptolaemus montrouzieri</name>
    <dbReference type="NCBI Taxonomy" id="559131"/>
    <lineage>
        <taxon>Eukaryota</taxon>
        <taxon>Metazoa</taxon>
        <taxon>Ecdysozoa</taxon>
        <taxon>Arthropoda</taxon>
        <taxon>Hexapoda</taxon>
        <taxon>Insecta</taxon>
        <taxon>Pterygota</taxon>
        <taxon>Neoptera</taxon>
        <taxon>Endopterygota</taxon>
        <taxon>Coleoptera</taxon>
        <taxon>Polyphaga</taxon>
        <taxon>Cucujiformia</taxon>
        <taxon>Coccinelloidea</taxon>
        <taxon>Coccinellidae</taxon>
        <taxon>Scymninae</taxon>
        <taxon>Scymnini</taxon>
        <taxon>Cryptolaemus</taxon>
    </lineage>
</organism>
<keyword evidence="2" id="KW-1185">Reference proteome</keyword>
<accession>A0ABD2NWP4</accession>
<dbReference type="AlphaFoldDB" id="A0ABD2NWP4"/>
<protein>
    <submittedName>
        <fullName evidence="1">Uncharacterized protein</fullName>
    </submittedName>
</protein>